<sequence>MATQVINSDNVTPGGAIDIDQDQKLSDAKVTSADEDDELNHEIDPKEERAFVWRLDLIFLTIGFLGYTFKYLDQSNISNAYVSGMKEDLKLYGNQLNYFTTYFNIGYMIMLYPSCIIISHIGPSVWLPTLEQVYGIRFLIGFCEGATWPGYYTIISQWYLPHEIALRMAIYNIAQPTGAMLSGAMQGALATNLQGSLGRAGWRWAFIVNGALTIFIALLVFFVIPGFPDRQNPLTKWYLKPRHIEIARARSRRVGRKPQRPIVPKSFLRAFSFWQLWAFAISWAIGGNTTPGNYYNLWLKSLKNPNGTLTYSVGLLNYLPLIGQAIQLVCELGFSGLSDFFGTRLPFLLAHSTINIASLIILIIRPKNRHTYMAGWYLNYVGGVSTMLITAWASENLEAEPEVLTVLFASGTILSYLQSGFVPIAAYPASQAPNWHIGAKLYLGFAAVALTMFIGIHFGLKWEAKKKAEKLAEEERESTASGTEAVDHVQGYFVDKV</sequence>
<keyword evidence="4 6" id="KW-1133">Transmembrane helix</keyword>
<evidence type="ECO:0000256" key="1">
    <source>
        <dbReference type="ARBA" id="ARBA00004141"/>
    </source>
</evidence>
<dbReference type="InterPro" id="IPR011701">
    <property type="entry name" value="MFS"/>
</dbReference>
<evidence type="ECO:0000256" key="3">
    <source>
        <dbReference type="ARBA" id="ARBA00022692"/>
    </source>
</evidence>
<organism evidence="7 8">
    <name type="scientific">Hyaloscypha variabilis (strain UAMH 11265 / GT02V1 / F)</name>
    <name type="common">Meliniomyces variabilis</name>
    <dbReference type="NCBI Taxonomy" id="1149755"/>
    <lineage>
        <taxon>Eukaryota</taxon>
        <taxon>Fungi</taxon>
        <taxon>Dikarya</taxon>
        <taxon>Ascomycota</taxon>
        <taxon>Pezizomycotina</taxon>
        <taxon>Leotiomycetes</taxon>
        <taxon>Helotiales</taxon>
        <taxon>Hyaloscyphaceae</taxon>
        <taxon>Hyaloscypha</taxon>
        <taxon>Hyaloscypha variabilis</taxon>
    </lineage>
</organism>
<keyword evidence="3 6" id="KW-0812">Transmembrane</keyword>
<dbReference type="Proteomes" id="UP000235786">
    <property type="component" value="Unassembled WGS sequence"/>
</dbReference>
<gene>
    <name evidence="7" type="ORF">L207DRAFT_438846</name>
</gene>
<dbReference type="PANTHER" id="PTHR43791">
    <property type="entry name" value="PERMEASE-RELATED"/>
    <property type="match status" value="1"/>
</dbReference>
<keyword evidence="5 6" id="KW-0472">Membrane</keyword>
<name>A0A2J6R4B2_HYAVF</name>
<comment type="subcellular location">
    <subcellularLocation>
        <location evidence="1">Membrane</location>
        <topology evidence="1">Multi-pass membrane protein</topology>
    </subcellularLocation>
</comment>
<evidence type="ECO:0000256" key="5">
    <source>
        <dbReference type="ARBA" id="ARBA00023136"/>
    </source>
</evidence>
<feature type="transmembrane region" description="Helical" evidence="6">
    <location>
        <begin position="441"/>
        <end position="460"/>
    </location>
</feature>
<dbReference type="InterPro" id="IPR036259">
    <property type="entry name" value="MFS_trans_sf"/>
</dbReference>
<feature type="transmembrane region" description="Helical" evidence="6">
    <location>
        <begin position="376"/>
        <end position="394"/>
    </location>
</feature>
<dbReference type="GO" id="GO:0016020">
    <property type="term" value="C:membrane"/>
    <property type="evidence" value="ECO:0007669"/>
    <property type="project" value="UniProtKB-SubCell"/>
</dbReference>
<dbReference type="OrthoDB" id="3639251at2759"/>
<feature type="transmembrane region" description="Helical" evidence="6">
    <location>
        <begin position="138"/>
        <end position="160"/>
    </location>
</feature>
<evidence type="ECO:0000256" key="6">
    <source>
        <dbReference type="SAM" id="Phobius"/>
    </source>
</evidence>
<keyword evidence="2" id="KW-0813">Transport</keyword>
<feature type="transmembrane region" description="Helical" evidence="6">
    <location>
        <begin position="345"/>
        <end position="364"/>
    </location>
</feature>
<feature type="transmembrane region" description="Helical" evidence="6">
    <location>
        <begin position="51"/>
        <end position="69"/>
    </location>
</feature>
<evidence type="ECO:0000256" key="2">
    <source>
        <dbReference type="ARBA" id="ARBA00022448"/>
    </source>
</evidence>
<dbReference type="EMBL" id="KZ613956">
    <property type="protein sequence ID" value="PMD33348.1"/>
    <property type="molecule type" value="Genomic_DNA"/>
</dbReference>
<dbReference type="AlphaFoldDB" id="A0A2J6R4B2"/>
<accession>A0A2J6R4B2</accession>
<protein>
    <submittedName>
        <fullName evidence="7">MFS general substrate transporter</fullName>
    </submittedName>
</protein>
<evidence type="ECO:0000313" key="7">
    <source>
        <dbReference type="EMBL" id="PMD33348.1"/>
    </source>
</evidence>
<evidence type="ECO:0000313" key="8">
    <source>
        <dbReference type="Proteomes" id="UP000235786"/>
    </source>
</evidence>
<dbReference type="SUPFAM" id="SSF103473">
    <property type="entry name" value="MFS general substrate transporter"/>
    <property type="match status" value="1"/>
</dbReference>
<feature type="transmembrane region" description="Helical" evidence="6">
    <location>
        <begin position="406"/>
        <end position="429"/>
    </location>
</feature>
<keyword evidence="8" id="KW-1185">Reference proteome</keyword>
<reference evidence="7 8" key="1">
    <citation type="submission" date="2016-04" db="EMBL/GenBank/DDBJ databases">
        <title>A degradative enzymes factory behind the ericoid mycorrhizal symbiosis.</title>
        <authorList>
            <consortium name="DOE Joint Genome Institute"/>
            <person name="Martino E."/>
            <person name="Morin E."/>
            <person name="Grelet G."/>
            <person name="Kuo A."/>
            <person name="Kohler A."/>
            <person name="Daghino S."/>
            <person name="Barry K."/>
            <person name="Choi C."/>
            <person name="Cichocki N."/>
            <person name="Clum A."/>
            <person name="Copeland A."/>
            <person name="Hainaut M."/>
            <person name="Haridas S."/>
            <person name="Labutti K."/>
            <person name="Lindquist E."/>
            <person name="Lipzen A."/>
            <person name="Khouja H.-R."/>
            <person name="Murat C."/>
            <person name="Ohm R."/>
            <person name="Olson A."/>
            <person name="Spatafora J."/>
            <person name="Veneault-Fourrey C."/>
            <person name="Henrissat B."/>
            <person name="Grigoriev I."/>
            <person name="Martin F."/>
            <person name="Perotto S."/>
        </authorList>
    </citation>
    <scope>NUCLEOTIDE SEQUENCE [LARGE SCALE GENOMIC DNA]</scope>
    <source>
        <strain evidence="7 8">F</strain>
    </source>
</reference>
<feature type="transmembrane region" description="Helical" evidence="6">
    <location>
        <begin position="204"/>
        <end position="227"/>
    </location>
</feature>
<dbReference type="Pfam" id="PF07690">
    <property type="entry name" value="MFS_1"/>
    <property type="match status" value="1"/>
</dbReference>
<dbReference type="GO" id="GO:0022857">
    <property type="term" value="F:transmembrane transporter activity"/>
    <property type="evidence" value="ECO:0007669"/>
    <property type="project" value="InterPro"/>
</dbReference>
<feature type="transmembrane region" description="Helical" evidence="6">
    <location>
        <begin position="105"/>
        <end position="126"/>
    </location>
</feature>
<proteinExistence type="predicted"/>
<dbReference type="PANTHER" id="PTHR43791:SF64">
    <property type="entry name" value="MAJOR FACILITATOR SUPERFAMILY (MFS) PROFILE DOMAIN-CONTAINING PROTEIN"/>
    <property type="match status" value="1"/>
</dbReference>
<dbReference type="Gene3D" id="1.20.1250.20">
    <property type="entry name" value="MFS general substrate transporter like domains"/>
    <property type="match status" value="2"/>
</dbReference>
<evidence type="ECO:0000256" key="4">
    <source>
        <dbReference type="ARBA" id="ARBA00022989"/>
    </source>
</evidence>
<feature type="transmembrane region" description="Helical" evidence="6">
    <location>
        <begin position="266"/>
        <end position="285"/>
    </location>
</feature>